<feature type="domain" description="Activator of Hsp90 ATPase homologue 1/2-like C-terminal" evidence="2">
    <location>
        <begin position="13"/>
        <end position="145"/>
    </location>
</feature>
<dbReference type="Proteomes" id="UP000628854">
    <property type="component" value="Unassembled WGS sequence"/>
</dbReference>
<dbReference type="EMBL" id="BMKF01000002">
    <property type="protein sequence ID" value="GGB76167.1"/>
    <property type="molecule type" value="Genomic_DNA"/>
</dbReference>
<dbReference type="RefSeq" id="WP_084391692.1">
    <property type="nucleotide sequence ID" value="NZ_BMKF01000002.1"/>
</dbReference>
<evidence type="ECO:0000256" key="1">
    <source>
        <dbReference type="ARBA" id="ARBA00006817"/>
    </source>
</evidence>
<sequence length="147" mass="16881">MTDRIEKTTTLKSSIDKVWDAITDHEKFGEWFKVKLYNPFVEGEMTRGHITHPEAEGMVWESVTRDIRPKTYFSFVWYHDATQAGAAPKRCEMLVEFILKPMNGGTHLTIIESGFDAVPQPESETIRTRNDGGWAEQIRNIEAYVDG</sequence>
<evidence type="ECO:0000313" key="4">
    <source>
        <dbReference type="Proteomes" id="UP000628854"/>
    </source>
</evidence>
<keyword evidence="4" id="KW-1185">Reference proteome</keyword>
<dbReference type="Pfam" id="PF08327">
    <property type="entry name" value="AHSA1"/>
    <property type="match status" value="1"/>
</dbReference>
<protein>
    <submittedName>
        <fullName evidence="3">Vanillate O-demethylase oxidoreductase VanB</fullName>
    </submittedName>
</protein>
<name>A0ABQ1JT63_9PROT</name>
<dbReference type="CDD" id="cd08898">
    <property type="entry name" value="SRPBCC_CalC_Aha1-like_5"/>
    <property type="match status" value="1"/>
</dbReference>
<proteinExistence type="inferred from homology"/>
<dbReference type="InterPro" id="IPR013538">
    <property type="entry name" value="ASHA1/2-like_C"/>
</dbReference>
<evidence type="ECO:0000259" key="2">
    <source>
        <dbReference type="Pfam" id="PF08327"/>
    </source>
</evidence>
<organism evidence="3 4">
    <name type="scientific">Henriciella pelagia</name>
    <dbReference type="NCBI Taxonomy" id="1977912"/>
    <lineage>
        <taxon>Bacteria</taxon>
        <taxon>Pseudomonadati</taxon>
        <taxon>Pseudomonadota</taxon>
        <taxon>Alphaproteobacteria</taxon>
        <taxon>Hyphomonadales</taxon>
        <taxon>Hyphomonadaceae</taxon>
        <taxon>Henriciella</taxon>
    </lineage>
</organism>
<comment type="caution">
    <text evidence="3">The sequence shown here is derived from an EMBL/GenBank/DDBJ whole genome shotgun (WGS) entry which is preliminary data.</text>
</comment>
<gene>
    <name evidence="3" type="ORF">GCM10011503_26140</name>
</gene>
<accession>A0ABQ1JT63</accession>
<comment type="similarity">
    <text evidence="1">Belongs to the AHA1 family.</text>
</comment>
<dbReference type="Gene3D" id="3.30.530.20">
    <property type="match status" value="1"/>
</dbReference>
<dbReference type="SUPFAM" id="SSF55961">
    <property type="entry name" value="Bet v1-like"/>
    <property type="match status" value="1"/>
</dbReference>
<evidence type="ECO:0000313" key="3">
    <source>
        <dbReference type="EMBL" id="GGB76167.1"/>
    </source>
</evidence>
<dbReference type="InterPro" id="IPR023393">
    <property type="entry name" value="START-like_dom_sf"/>
</dbReference>
<reference evidence="4" key="1">
    <citation type="journal article" date="2019" name="Int. J. Syst. Evol. Microbiol.">
        <title>The Global Catalogue of Microorganisms (GCM) 10K type strain sequencing project: providing services to taxonomists for standard genome sequencing and annotation.</title>
        <authorList>
            <consortium name="The Broad Institute Genomics Platform"/>
            <consortium name="The Broad Institute Genome Sequencing Center for Infectious Disease"/>
            <person name="Wu L."/>
            <person name="Ma J."/>
        </authorList>
    </citation>
    <scope>NUCLEOTIDE SEQUENCE [LARGE SCALE GENOMIC DNA]</scope>
    <source>
        <strain evidence="4">CGMCC 1.15928</strain>
    </source>
</reference>